<reference evidence="2" key="2">
    <citation type="submission" date="2020-05" db="UniProtKB">
        <authorList>
            <consortium name="EnsemblMetazoa"/>
        </authorList>
    </citation>
    <scope>IDENTIFICATION</scope>
    <source>
        <strain evidence="2">FAR1</strain>
    </source>
</reference>
<accession>A0A182QU29</accession>
<protein>
    <submittedName>
        <fullName evidence="2">Uncharacterized protein</fullName>
    </submittedName>
</protein>
<sequence length="191" mass="22075">MEEGDATRRAKSLIPNTLPYPPVARTRHHAGLLIGFCSHRAKNPARSTPESIFTPTRLNAGLERDRRDYDDGGEINTLIDVSCTRRKEFRWQPTHDKGRKFEPIRSRSSSGYINHQVVGKSPVIVLVQKHHQNEAPMGYQLEIIHILLCVAFEVFTYCVLCFNLMRHYIQQSQIQYELQQQLQHQLQLNGN</sequence>
<dbReference type="Proteomes" id="UP000075886">
    <property type="component" value="Unassembled WGS sequence"/>
</dbReference>
<dbReference type="AlphaFoldDB" id="A0A182QU29"/>
<dbReference type="EnsemblMetazoa" id="AFAF016883-RA">
    <property type="protein sequence ID" value="AFAF016883-PA"/>
    <property type="gene ID" value="AFAF016883"/>
</dbReference>
<keyword evidence="1" id="KW-0812">Transmembrane</keyword>
<proteinExistence type="predicted"/>
<organism evidence="2 3">
    <name type="scientific">Anopheles farauti</name>
    <dbReference type="NCBI Taxonomy" id="69004"/>
    <lineage>
        <taxon>Eukaryota</taxon>
        <taxon>Metazoa</taxon>
        <taxon>Ecdysozoa</taxon>
        <taxon>Arthropoda</taxon>
        <taxon>Hexapoda</taxon>
        <taxon>Insecta</taxon>
        <taxon>Pterygota</taxon>
        <taxon>Neoptera</taxon>
        <taxon>Endopterygota</taxon>
        <taxon>Diptera</taxon>
        <taxon>Nematocera</taxon>
        <taxon>Culicoidea</taxon>
        <taxon>Culicidae</taxon>
        <taxon>Anophelinae</taxon>
        <taxon>Anopheles</taxon>
    </lineage>
</organism>
<feature type="transmembrane region" description="Helical" evidence="1">
    <location>
        <begin position="143"/>
        <end position="165"/>
    </location>
</feature>
<keyword evidence="1" id="KW-0472">Membrane</keyword>
<keyword evidence="3" id="KW-1185">Reference proteome</keyword>
<dbReference type="VEuPathDB" id="VectorBase:AFAF016883"/>
<evidence type="ECO:0000313" key="2">
    <source>
        <dbReference type="EnsemblMetazoa" id="AFAF016883-PA"/>
    </source>
</evidence>
<reference evidence="3" key="1">
    <citation type="submission" date="2014-01" db="EMBL/GenBank/DDBJ databases">
        <title>The Genome Sequence of Anopheles farauti FAR1 (V2).</title>
        <authorList>
            <consortium name="The Broad Institute Genomics Platform"/>
            <person name="Neafsey D.E."/>
            <person name="Besansky N."/>
            <person name="Howell P."/>
            <person name="Walton C."/>
            <person name="Young S.K."/>
            <person name="Zeng Q."/>
            <person name="Gargeya S."/>
            <person name="Fitzgerald M."/>
            <person name="Haas B."/>
            <person name="Abouelleil A."/>
            <person name="Allen A.W."/>
            <person name="Alvarado L."/>
            <person name="Arachchi H.M."/>
            <person name="Berlin A.M."/>
            <person name="Chapman S.B."/>
            <person name="Gainer-Dewar J."/>
            <person name="Goldberg J."/>
            <person name="Griggs A."/>
            <person name="Gujja S."/>
            <person name="Hansen M."/>
            <person name="Howarth C."/>
            <person name="Imamovic A."/>
            <person name="Ireland A."/>
            <person name="Larimer J."/>
            <person name="McCowan C."/>
            <person name="Murphy C."/>
            <person name="Pearson M."/>
            <person name="Poon T.W."/>
            <person name="Priest M."/>
            <person name="Roberts A."/>
            <person name="Saif S."/>
            <person name="Shea T."/>
            <person name="Sisk P."/>
            <person name="Sykes S."/>
            <person name="Wortman J."/>
            <person name="Nusbaum C."/>
            <person name="Birren B."/>
        </authorList>
    </citation>
    <scope>NUCLEOTIDE SEQUENCE [LARGE SCALE GENOMIC DNA]</scope>
    <source>
        <strain evidence="3">FAR1</strain>
    </source>
</reference>
<keyword evidence="1" id="KW-1133">Transmembrane helix</keyword>
<dbReference type="EMBL" id="AXCN02001814">
    <property type="status" value="NOT_ANNOTATED_CDS"/>
    <property type="molecule type" value="Genomic_DNA"/>
</dbReference>
<name>A0A182QU29_9DIPT</name>
<evidence type="ECO:0000256" key="1">
    <source>
        <dbReference type="SAM" id="Phobius"/>
    </source>
</evidence>
<evidence type="ECO:0000313" key="3">
    <source>
        <dbReference type="Proteomes" id="UP000075886"/>
    </source>
</evidence>